<dbReference type="WBParaSite" id="PDA_v2.g14748.t1">
    <property type="protein sequence ID" value="PDA_v2.g14748.t1"/>
    <property type="gene ID" value="PDA_v2.g14748"/>
</dbReference>
<dbReference type="AlphaFoldDB" id="A0A914PB04"/>
<evidence type="ECO:0000313" key="2">
    <source>
        <dbReference type="Proteomes" id="UP000887578"/>
    </source>
</evidence>
<protein>
    <submittedName>
        <fullName evidence="3">Uncharacterized protein</fullName>
    </submittedName>
</protein>
<keyword evidence="2" id="KW-1185">Reference proteome</keyword>
<keyword evidence="1" id="KW-1133">Transmembrane helix</keyword>
<organism evidence="2 3">
    <name type="scientific">Panagrolaimus davidi</name>
    <dbReference type="NCBI Taxonomy" id="227884"/>
    <lineage>
        <taxon>Eukaryota</taxon>
        <taxon>Metazoa</taxon>
        <taxon>Ecdysozoa</taxon>
        <taxon>Nematoda</taxon>
        <taxon>Chromadorea</taxon>
        <taxon>Rhabditida</taxon>
        <taxon>Tylenchina</taxon>
        <taxon>Panagrolaimomorpha</taxon>
        <taxon>Panagrolaimoidea</taxon>
        <taxon>Panagrolaimidae</taxon>
        <taxon>Panagrolaimus</taxon>
    </lineage>
</organism>
<accession>A0A914PB04</accession>
<reference evidence="3" key="1">
    <citation type="submission" date="2022-11" db="UniProtKB">
        <authorList>
            <consortium name="WormBaseParasite"/>
        </authorList>
    </citation>
    <scope>IDENTIFICATION</scope>
</reference>
<proteinExistence type="predicted"/>
<sequence length="251" mass="29125">MSLTFSLFYSNLQTCEIDKSILTKQFTLDTDYNKVDENDRKELIDPQLAQKIEKDVEDHLLILVTKDNFNVSLKFISDFYNDTTKCDDLEASSNGDNKVKTYLITMRVKDNEIYRLFTTLIPSVNFNQANDQSYLQKLNSGSINKDNRTVDYILYMTSSDDKIVETVKKNLYKDDSAKAAFHVMTPKSKENVFGENICELIKKDVPFEWQLWHFILIGIGIFAIVVGFAVFYHKCIRPKNLYVEIMKNIPS</sequence>
<keyword evidence="1" id="KW-0812">Transmembrane</keyword>
<feature type="transmembrane region" description="Helical" evidence="1">
    <location>
        <begin position="211"/>
        <end position="232"/>
    </location>
</feature>
<evidence type="ECO:0000313" key="3">
    <source>
        <dbReference type="WBParaSite" id="PDA_v2.g14748.t1"/>
    </source>
</evidence>
<evidence type="ECO:0000256" key="1">
    <source>
        <dbReference type="SAM" id="Phobius"/>
    </source>
</evidence>
<keyword evidence="1" id="KW-0472">Membrane</keyword>
<dbReference type="Proteomes" id="UP000887578">
    <property type="component" value="Unplaced"/>
</dbReference>
<name>A0A914PB04_9BILA</name>